<gene>
    <name evidence="2" type="ORF">ElP_49180</name>
</gene>
<dbReference type="EMBL" id="CP036426">
    <property type="protein sequence ID" value="QDV36986.1"/>
    <property type="molecule type" value="Genomic_DNA"/>
</dbReference>
<organism evidence="2 3">
    <name type="scientific">Tautonia plasticadhaerens</name>
    <dbReference type="NCBI Taxonomy" id="2527974"/>
    <lineage>
        <taxon>Bacteria</taxon>
        <taxon>Pseudomonadati</taxon>
        <taxon>Planctomycetota</taxon>
        <taxon>Planctomycetia</taxon>
        <taxon>Isosphaerales</taxon>
        <taxon>Isosphaeraceae</taxon>
        <taxon>Tautonia</taxon>
    </lineage>
</organism>
<dbReference type="KEGG" id="tpla:ElP_49180"/>
<evidence type="ECO:0000313" key="3">
    <source>
        <dbReference type="Proteomes" id="UP000317835"/>
    </source>
</evidence>
<dbReference type="Proteomes" id="UP000317835">
    <property type="component" value="Chromosome"/>
</dbReference>
<accession>A0A518H8A4</accession>
<proteinExistence type="predicted"/>
<protein>
    <submittedName>
        <fullName evidence="2">Uncharacterized protein</fullName>
    </submittedName>
</protein>
<name>A0A518H8A4_9BACT</name>
<keyword evidence="3" id="KW-1185">Reference proteome</keyword>
<dbReference type="AlphaFoldDB" id="A0A518H8A4"/>
<reference evidence="2 3" key="1">
    <citation type="submission" date="2019-02" db="EMBL/GenBank/DDBJ databases">
        <title>Deep-cultivation of Planctomycetes and their phenomic and genomic characterization uncovers novel biology.</title>
        <authorList>
            <person name="Wiegand S."/>
            <person name="Jogler M."/>
            <person name="Boedeker C."/>
            <person name="Pinto D."/>
            <person name="Vollmers J."/>
            <person name="Rivas-Marin E."/>
            <person name="Kohn T."/>
            <person name="Peeters S.H."/>
            <person name="Heuer A."/>
            <person name="Rast P."/>
            <person name="Oberbeckmann S."/>
            <person name="Bunk B."/>
            <person name="Jeske O."/>
            <person name="Meyerdierks A."/>
            <person name="Storesund J.E."/>
            <person name="Kallscheuer N."/>
            <person name="Luecker S."/>
            <person name="Lage O.M."/>
            <person name="Pohl T."/>
            <person name="Merkel B.J."/>
            <person name="Hornburger P."/>
            <person name="Mueller R.-W."/>
            <person name="Bruemmer F."/>
            <person name="Labrenz M."/>
            <person name="Spormann A.M."/>
            <person name="Op den Camp H."/>
            <person name="Overmann J."/>
            <person name="Amann R."/>
            <person name="Jetten M.S.M."/>
            <person name="Mascher T."/>
            <person name="Medema M.H."/>
            <person name="Devos D.P."/>
            <person name="Kaster A.-K."/>
            <person name="Ovreas L."/>
            <person name="Rohde M."/>
            <person name="Galperin M.Y."/>
            <person name="Jogler C."/>
        </authorList>
    </citation>
    <scope>NUCLEOTIDE SEQUENCE [LARGE SCALE GENOMIC DNA]</scope>
    <source>
        <strain evidence="2 3">ElP</strain>
    </source>
</reference>
<sequence>MVRRSPDGRFETLVHDPRVLWPDTLSVARDGHLDFTSSQLHHQARDHEGKDLRQRPYVRFASRPPTGRCG</sequence>
<evidence type="ECO:0000256" key="1">
    <source>
        <dbReference type="SAM" id="MobiDB-lite"/>
    </source>
</evidence>
<dbReference type="Gene3D" id="2.120.10.30">
    <property type="entry name" value="TolB, C-terminal domain"/>
    <property type="match status" value="1"/>
</dbReference>
<feature type="region of interest" description="Disordered" evidence="1">
    <location>
        <begin position="38"/>
        <end position="70"/>
    </location>
</feature>
<feature type="compositionally biased region" description="Basic and acidic residues" evidence="1">
    <location>
        <begin position="43"/>
        <end position="54"/>
    </location>
</feature>
<dbReference type="InterPro" id="IPR011042">
    <property type="entry name" value="6-blade_b-propeller_TolB-like"/>
</dbReference>
<evidence type="ECO:0000313" key="2">
    <source>
        <dbReference type="EMBL" id="QDV36986.1"/>
    </source>
</evidence>